<sequence>MAHQLQPDRAHDAEENSSQYYSELLGLIDQEFSELPNIDATQELLLRTPYQNDDHDRFENTPNLSPPRGPVEFPTQNAAEAAYINPRLYHEQIDDQVPSLTSISDPRDPIRVTNVADNAFAPTERQTTVEATYWQQIREFVLSGLIPGPTPQNEERRGRKCLKCRFEKGKVVRSYNAE</sequence>
<gene>
    <name evidence="1" type="ORF">BHQ10_007734</name>
</gene>
<evidence type="ECO:0000313" key="2">
    <source>
        <dbReference type="Proteomes" id="UP000249363"/>
    </source>
</evidence>
<comment type="caution">
    <text evidence="1">The sequence shown here is derived from an EMBL/GenBank/DDBJ whole genome shotgun (WGS) entry which is preliminary data.</text>
</comment>
<reference evidence="1 2" key="1">
    <citation type="journal article" date="2017" name="Biotechnol. Biofuels">
        <title>Differential beta-glucosidase expression as a function of carbon source availability in Talaromyces amestolkiae: a genomic and proteomic approach.</title>
        <authorList>
            <person name="de Eugenio L.I."/>
            <person name="Mendez-Liter J.A."/>
            <person name="Nieto-Dominguez M."/>
            <person name="Alonso L."/>
            <person name="Gil-Munoz J."/>
            <person name="Barriuso J."/>
            <person name="Prieto A."/>
            <person name="Martinez M.J."/>
        </authorList>
    </citation>
    <scope>NUCLEOTIDE SEQUENCE [LARGE SCALE GENOMIC DNA]</scope>
    <source>
        <strain evidence="1 2">CIB</strain>
    </source>
</reference>
<organism evidence="1 2">
    <name type="scientific">Talaromyces amestolkiae</name>
    <dbReference type="NCBI Taxonomy" id="1196081"/>
    <lineage>
        <taxon>Eukaryota</taxon>
        <taxon>Fungi</taxon>
        <taxon>Dikarya</taxon>
        <taxon>Ascomycota</taxon>
        <taxon>Pezizomycotina</taxon>
        <taxon>Eurotiomycetes</taxon>
        <taxon>Eurotiomycetidae</taxon>
        <taxon>Eurotiales</taxon>
        <taxon>Trichocomaceae</taxon>
        <taxon>Talaromyces</taxon>
        <taxon>Talaromyces sect. Talaromyces</taxon>
    </lineage>
</organism>
<dbReference type="GeneID" id="63796949"/>
<dbReference type="EMBL" id="MIKG01000016">
    <property type="protein sequence ID" value="RAO71722.1"/>
    <property type="molecule type" value="Genomic_DNA"/>
</dbReference>
<dbReference type="Proteomes" id="UP000249363">
    <property type="component" value="Unassembled WGS sequence"/>
</dbReference>
<dbReference type="AlphaFoldDB" id="A0A364L7E3"/>
<proteinExistence type="predicted"/>
<dbReference type="RefSeq" id="XP_040736237.1">
    <property type="nucleotide sequence ID" value="XM_040880462.1"/>
</dbReference>
<dbReference type="OrthoDB" id="5366252at2759"/>
<keyword evidence="2" id="KW-1185">Reference proteome</keyword>
<name>A0A364L7E3_TALAM</name>
<accession>A0A364L7E3</accession>
<evidence type="ECO:0000313" key="1">
    <source>
        <dbReference type="EMBL" id="RAO71722.1"/>
    </source>
</evidence>
<protein>
    <submittedName>
        <fullName evidence="1">Uncharacterized protein</fullName>
    </submittedName>
</protein>